<evidence type="ECO:0008006" key="4">
    <source>
        <dbReference type="Google" id="ProtNLM"/>
    </source>
</evidence>
<feature type="region of interest" description="Disordered" evidence="1">
    <location>
        <begin position="231"/>
        <end position="257"/>
    </location>
</feature>
<dbReference type="RefSeq" id="WP_267622688.1">
    <property type="nucleotide sequence ID" value="NZ_JAODIW010000006.1"/>
</dbReference>
<dbReference type="EMBL" id="JBHSDS010000008">
    <property type="protein sequence ID" value="MFC4359397.1"/>
    <property type="molecule type" value="Genomic_DNA"/>
</dbReference>
<reference evidence="2 3" key="1">
    <citation type="journal article" date="2019" name="Int. J. Syst. Evol. Microbiol.">
        <title>The Global Catalogue of Microorganisms (GCM) 10K type strain sequencing project: providing services to taxonomists for standard genome sequencing and annotation.</title>
        <authorList>
            <consortium name="The Broad Institute Genomics Platform"/>
            <consortium name="The Broad Institute Genome Sequencing Center for Infectious Disease"/>
            <person name="Wu L."/>
            <person name="Ma J."/>
        </authorList>
    </citation>
    <scope>NUCLEOTIDE SEQUENCE [LARGE SCALE GENOMIC DNA]</scope>
    <source>
        <strain evidence="2 3">CGMCC 1.12553</strain>
    </source>
</reference>
<dbReference type="AlphaFoldDB" id="A0ABD5PFF6"/>
<proteinExistence type="predicted"/>
<dbReference type="Gene3D" id="1.20.272.10">
    <property type="match status" value="1"/>
</dbReference>
<dbReference type="Proteomes" id="UP001595921">
    <property type="component" value="Unassembled WGS sequence"/>
</dbReference>
<dbReference type="SUPFAM" id="SSF48019">
    <property type="entry name" value="post-AAA+ oligomerization domain-like"/>
    <property type="match status" value="1"/>
</dbReference>
<feature type="compositionally biased region" description="Basic and acidic residues" evidence="1">
    <location>
        <begin position="233"/>
        <end position="257"/>
    </location>
</feature>
<organism evidence="2 3">
    <name type="scientific">Halobium salinum</name>
    <dbReference type="NCBI Taxonomy" id="1364940"/>
    <lineage>
        <taxon>Archaea</taxon>
        <taxon>Methanobacteriati</taxon>
        <taxon>Methanobacteriota</taxon>
        <taxon>Stenosarchaea group</taxon>
        <taxon>Halobacteria</taxon>
        <taxon>Halobacteriales</taxon>
        <taxon>Haloferacaceae</taxon>
        <taxon>Halobium</taxon>
    </lineage>
</organism>
<evidence type="ECO:0000313" key="3">
    <source>
        <dbReference type="Proteomes" id="UP001595921"/>
    </source>
</evidence>
<gene>
    <name evidence="2" type="ORF">ACFO0N_15755</name>
</gene>
<comment type="caution">
    <text evidence="2">The sequence shown here is derived from an EMBL/GenBank/DDBJ whole genome shotgun (WGS) entry which is preliminary data.</text>
</comment>
<feature type="region of interest" description="Disordered" evidence="1">
    <location>
        <begin position="1"/>
        <end position="40"/>
    </location>
</feature>
<dbReference type="InterPro" id="IPR008921">
    <property type="entry name" value="DNA_pol3_clamp-load_cplx_C"/>
</dbReference>
<protein>
    <recommendedName>
        <fullName evidence="4">DUF4240 domain-containing protein</fullName>
    </recommendedName>
</protein>
<evidence type="ECO:0000256" key="1">
    <source>
        <dbReference type="SAM" id="MobiDB-lite"/>
    </source>
</evidence>
<keyword evidence="3" id="KW-1185">Reference proteome</keyword>
<name>A0ABD5PFF6_9EURY</name>
<sequence>MGEDRQATFGTDGEVRADTPPEAAGTDDFGEEKGADATDGGYNRYVVSSLLQKAVRRSDEEIAAWAAWELARSGYGWNLWERLNLFVVEDLRAGEDAALTVARYEELADEWGEESWRGRLCAIHAALACARARSSREAANADEYFRRVAEGRAEAKAAGEEPAHDFPVGDLEPGGPYDVIFDTHTAEGKRLGRDTEFFKRFGARVGPEGEDDRSARWQRLAMLLADEEYTQEEIDHAVEPVSEDSRWDDPEEPTDRR</sequence>
<accession>A0ABD5PFF6</accession>
<evidence type="ECO:0000313" key="2">
    <source>
        <dbReference type="EMBL" id="MFC4359397.1"/>
    </source>
</evidence>